<comment type="miscellaneous">
    <text evidence="5">There are 2 substrate-binding sites: the catalytic A site, and the non-catalytic B site that may play a role in the transfer of substrate or product between the active site and the solvent. Alternatively, the B site may bind allosteric effectors.</text>
</comment>
<proteinExistence type="inferred from homology"/>
<comment type="subunit">
    <text evidence="2 5">Homotetramer.</text>
</comment>
<dbReference type="EMBL" id="JAHTBI010000029">
    <property type="protein sequence ID" value="MBV6287139.1"/>
    <property type="molecule type" value="Genomic_DNA"/>
</dbReference>
<dbReference type="GO" id="GO:0006099">
    <property type="term" value="P:tricarboxylic acid cycle"/>
    <property type="evidence" value="ECO:0007669"/>
    <property type="project" value="UniProtKB-UniRule"/>
</dbReference>
<keyword evidence="3 5" id="KW-0963">Cytoplasm</keyword>
<accession>A0A9Q2XIV2</accession>
<dbReference type="InterPro" id="IPR022761">
    <property type="entry name" value="Fumarate_lyase_N"/>
</dbReference>
<dbReference type="GO" id="GO:0006106">
    <property type="term" value="P:fumarate metabolic process"/>
    <property type="evidence" value="ECO:0007669"/>
    <property type="project" value="InterPro"/>
</dbReference>
<sequence>MSNTRIERDSMGELQVPAEALYGAQTQRAVNNFPVSRQRMPTQFIRALLLAKAAAAKANVELEQISQAHGAAIVTAVEQLLAGDFMQHFPVDVYQTGSGTSSNMNANEVIATLASRVLGDTVNPNDHVNCGQSSNDIIPTTIHVSAALALHEQLLPALKHLVQVIEHKAEQVHPFIKTGRTHLMDAMPVRMSQVLGGWAAQIKAAIGHLNDTLPSLQALAQGGTAVGTGINAHPEFAARFSQQLSSLTQVTFVPGENLFALIGSQDTAVAASGQLKATAVALMKIANDLRWMNSGPLAGLGEIELEGLQPGSSIMPGKVNPVIPEATAMVAAQVIGNDATIAVAGQSGNFELNVMLPIIAQNLLSSIELMANVSRLLADKAIASFKVNEPKLKEALARNPILVTALNPIIGYQKAAEIAKTAYKQGRPIIEVALEHTDLPRSQLETLLDPEKLTAGGI</sequence>
<name>A0A9Q2XIV2_9PSED</name>
<reference evidence="8" key="1">
    <citation type="journal article" date="2022" name="Int. J. Syst. Evol. Microbiol.">
        <title>Pseudomonas aegrilactucae sp. nov. and Pseudomonas morbosilactucae sp. nov., pathogens causing bacterial rot of lettuce in Japan.</title>
        <authorList>
            <person name="Sawada H."/>
            <person name="Fujikawa T."/>
            <person name="Satou M."/>
        </authorList>
    </citation>
    <scope>NUCLEOTIDE SEQUENCE</scope>
    <source>
        <strain evidence="8">MAFF 301350</strain>
    </source>
</reference>
<feature type="active site" evidence="5">
    <location>
        <position position="312"/>
    </location>
</feature>
<dbReference type="AlphaFoldDB" id="A0A9Q2XIV2"/>
<feature type="binding site" description="in site B" evidence="5">
    <location>
        <begin position="123"/>
        <end position="126"/>
    </location>
    <ligand>
        <name>substrate</name>
    </ligand>
</feature>
<feature type="domain" description="Fumarate lyase N-terminal" evidence="6">
    <location>
        <begin position="12"/>
        <end position="336"/>
    </location>
</feature>
<feature type="binding site" evidence="5">
    <location>
        <position position="313"/>
    </location>
    <ligand>
        <name>substrate</name>
    </ligand>
</feature>
<keyword evidence="5" id="KW-0816">Tricarboxylic acid cycle</keyword>
<evidence type="ECO:0000256" key="3">
    <source>
        <dbReference type="ARBA" id="ARBA00022490"/>
    </source>
</evidence>
<feature type="active site" description="Proton donor/acceptor" evidence="5">
    <location>
        <position position="182"/>
    </location>
</feature>
<dbReference type="PROSITE" id="PS00163">
    <property type="entry name" value="FUMARATE_LYASES"/>
    <property type="match status" value="1"/>
</dbReference>
<dbReference type="RefSeq" id="WP_217975059.1">
    <property type="nucleotide sequence ID" value="NZ_JAHTBI010000029.1"/>
</dbReference>
<dbReference type="Proteomes" id="UP001106592">
    <property type="component" value="Unassembled WGS sequence"/>
</dbReference>
<keyword evidence="9" id="KW-1185">Reference proteome</keyword>
<dbReference type="GO" id="GO:0005737">
    <property type="term" value="C:cytoplasm"/>
    <property type="evidence" value="ECO:0007669"/>
    <property type="project" value="UniProtKB-SubCell"/>
</dbReference>
<evidence type="ECO:0000313" key="8">
    <source>
        <dbReference type="EMBL" id="MBV6287139.1"/>
    </source>
</evidence>
<organism evidence="8 9">
    <name type="scientific">Pseudomonas aegrilactucae</name>
    <dbReference type="NCBI Taxonomy" id="2854028"/>
    <lineage>
        <taxon>Bacteria</taxon>
        <taxon>Pseudomonadati</taxon>
        <taxon>Pseudomonadota</taxon>
        <taxon>Gammaproteobacteria</taxon>
        <taxon>Pseudomonadales</taxon>
        <taxon>Pseudomonadaceae</taxon>
        <taxon>Pseudomonas</taxon>
    </lineage>
</organism>
<dbReference type="InterPro" id="IPR018951">
    <property type="entry name" value="Fumarase_C_C"/>
</dbReference>
<evidence type="ECO:0000256" key="2">
    <source>
        <dbReference type="ARBA" id="ARBA00011881"/>
    </source>
</evidence>
<dbReference type="HAMAP" id="MF_00743">
    <property type="entry name" value="FumaraseC"/>
    <property type="match status" value="1"/>
</dbReference>
<keyword evidence="4 5" id="KW-0456">Lyase</keyword>
<reference evidence="8" key="2">
    <citation type="journal article" date="2023" name="Plant Pathol.">
        <title>Dismantling and reorganizing Pseudomonas marginalis sensu#lato.</title>
        <authorList>
            <person name="Sawada H."/>
            <person name="Fujikawa T."/>
            <person name="Satou M."/>
        </authorList>
    </citation>
    <scope>NUCLEOTIDE SEQUENCE</scope>
    <source>
        <strain evidence="8">MAFF 301350</strain>
    </source>
</reference>
<gene>
    <name evidence="5" type="primary">fumC</name>
    <name evidence="8" type="ORF">KUO17_08870</name>
</gene>
<dbReference type="InterPro" id="IPR020557">
    <property type="entry name" value="Fumarate_lyase_CS"/>
</dbReference>
<feature type="domain" description="Fumarase C C-terminal" evidence="7">
    <location>
        <begin position="402"/>
        <end position="454"/>
    </location>
</feature>
<dbReference type="FunFam" id="1.10.40.30:FF:000002">
    <property type="entry name" value="Fumarate hydratase class II"/>
    <property type="match status" value="1"/>
</dbReference>
<comment type="function">
    <text evidence="5">Involved in the TCA cycle. Catalyzes the stereospecific interconversion of fumarate to L-malate.</text>
</comment>
<evidence type="ECO:0000256" key="1">
    <source>
        <dbReference type="ARBA" id="ARBA00005596"/>
    </source>
</evidence>
<dbReference type="CDD" id="cd01362">
    <property type="entry name" value="Fumarase_classII"/>
    <property type="match status" value="1"/>
</dbReference>
<feature type="binding site" evidence="5">
    <location>
        <begin position="98"/>
        <end position="100"/>
    </location>
    <ligand>
        <name>substrate</name>
    </ligand>
</feature>
<comment type="catalytic activity">
    <reaction evidence="5">
        <text>(S)-malate = fumarate + H2O</text>
        <dbReference type="Rhea" id="RHEA:12460"/>
        <dbReference type="ChEBI" id="CHEBI:15377"/>
        <dbReference type="ChEBI" id="CHEBI:15589"/>
        <dbReference type="ChEBI" id="CHEBI:29806"/>
        <dbReference type="EC" id="4.2.1.2"/>
    </reaction>
</comment>
<evidence type="ECO:0000256" key="4">
    <source>
        <dbReference type="ARBA" id="ARBA00023239"/>
    </source>
</evidence>
<evidence type="ECO:0000259" key="6">
    <source>
        <dbReference type="Pfam" id="PF00206"/>
    </source>
</evidence>
<dbReference type="PANTHER" id="PTHR11444:SF22">
    <property type="entry name" value="FUMARATE HYDRATASE CLASS II"/>
    <property type="match status" value="1"/>
</dbReference>
<protein>
    <recommendedName>
        <fullName evidence="5">Fumarate hydratase class II</fullName>
        <shortName evidence="5">Fumarase C</shortName>
        <ecNumber evidence="5">4.2.1.2</ecNumber>
    </recommendedName>
    <alternativeName>
        <fullName evidence="5">Aerobic fumarase</fullName>
    </alternativeName>
    <alternativeName>
        <fullName evidence="5">Iron-independent fumarase</fullName>
    </alternativeName>
</protein>
<comment type="caution">
    <text evidence="8">The sequence shown here is derived from an EMBL/GenBank/DDBJ whole genome shotgun (WGS) entry which is preliminary data.</text>
</comment>
<dbReference type="Pfam" id="PF10415">
    <property type="entry name" value="FumaraseC_C"/>
    <property type="match status" value="1"/>
</dbReference>
<dbReference type="EC" id="4.2.1.2" evidence="5"/>
<dbReference type="GO" id="GO:0004333">
    <property type="term" value="F:fumarate hydratase activity"/>
    <property type="evidence" value="ECO:0007669"/>
    <property type="project" value="UniProtKB-UniRule"/>
</dbReference>
<comment type="subcellular location">
    <subcellularLocation>
        <location evidence="5">Cytoplasm</location>
    </subcellularLocation>
</comment>
<comment type="similarity">
    <text evidence="1">Belongs to the class-II fumarase/aspartase family. Aspartase subfamily.</text>
</comment>
<dbReference type="InterPro" id="IPR005677">
    <property type="entry name" value="Fum_hydII"/>
</dbReference>
<dbReference type="FunFam" id="1.20.200.10:FF:000001">
    <property type="entry name" value="Fumarate hydratase, mitochondrial"/>
    <property type="match status" value="1"/>
</dbReference>
<dbReference type="FunFam" id="1.10.275.10:FF:000001">
    <property type="entry name" value="Fumarate hydratase, mitochondrial"/>
    <property type="match status" value="1"/>
</dbReference>
<dbReference type="PANTHER" id="PTHR11444">
    <property type="entry name" value="ASPARTATEAMMONIA/ARGININOSUCCINATE/ADENYLOSUCCINATE LYASE"/>
    <property type="match status" value="1"/>
</dbReference>
<evidence type="ECO:0000259" key="7">
    <source>
        <dbReference type="Pfam" id="PF10415"/>
    </source>
</evidence>
<feature type="binding site" evidence="5">
    <location>
        <begin position="318"/>
        <end position="320"/>
    </location>
    <ligand>
        <name>substrate</name>
    </ligand>
</feature>
<feature type="binding site" evidence="5">
    <location>
        <begin position="133"/>
        <end position="135"/>
    </location>
    <ligand>
        <name>substrate</name>
    </ligand>
</feature>
<dbReference type="Pfam" id="PF00206">
    <property type="entry name" value="Lyase_1"/>
    <property type="match status" value="1"/>
</dbReference>
<comment type="pathway">
    <text evidence="5">Carbohydrate metabolism; tricarboxylic acid cycle; (S)-malate from fumarate: step 1/1.</text>
</comment>
<evidence type="ECO:0000256" key="5">
    <source>
        <dbReference type="HAMAP-Rule" id="MF_00743"/>
    </source>
</evidence>
<evidence type="ECO:0000313" key="9">
    <source>
        <dbReference type="Proteomes" id="UP001106592"/>
    </source>
</evidence>
<feature type="binding site" evidence="5">
    <location>
        <position position="181"/>
    </location>
    <ligand>
        <name>substrate</name>
    </ligand>
</feature>
<feature type="site" description="Important for catalytic activity" evidence="5">
    <location>
        <position position="325"/>
    </location>
</feature>
<comment type="similarity">
    <text evidence="5">Belongs to the class-II fumarase/aspartase family. Fumarase subfamily.</text>
</comment>